<gene>
    <name evidence="1" type="ORF">NX794_05305</name>
</gene>
<reference evidence="1 2" key="1">
    <citation type="submission" date="2022-08" db="EMBL/GenBank/DDBJ databases">
        <authorList>
            <person name="Somphong A."/>
            <person name="Phongsopitanun W."/>
        </authorList>
    </citation>
    <scope>NUCLEOTIDE SEQUENCE [LARGE SCALE GENOMIC DNA]</scope>
    <source>
        <strain evidence="1 2">LP11</strain>
    </source>
</reference>
<organism evidence="1 2">
    <name type="scientific">Streptomyces pyxinicus</name>
    <dbReference type="NCBI Taxonomy" id="2970331"/>
    <lineage>
        <taxon>Bacteria</taxon>
        <taxon>Bacillati</taxon>
        <taxon>Actinomycetota</taxon>
        <taxon>Actinomycetes</taxon>
        <taxon>Kitasatosporales</taxon>
        <taxon>Streptomycetaceae</taxon>
        <taxon>Streptomyces</taxon>
    </lineage>
</organism>
<evidence type="ECO:0000313" key="2">
    <source>
        <dbReference type="Proteomes" id="UP001205612"/>
    </source>
</evidence>
<comment type="caution">
    <text evidence="1">The sequence shown here is derived from an EMBL/GenBank/DDBJ whole genome shotgun (WGS) entry which is preliminary data.</text>
</comment>
<keyword evidence="2" id="KW-1185">Reference proteome</keyword>
<dbReference type="EMBL" id="JANUGP010000003">
    <property type="protein sequence ID" value="MCS0600650.1"/>
    <property type="molecule type" value="Genomic_DNA"/>
</dbReference>
<dbReference type="Proteomes" id="UP001205612">
    <property type="component" value="Unassembled WGS sequence"/>
</dbReference>
<evidence type="ECO:0000313" key="1">
    <source>
        <dbReference type="EMBL" id="MCS0600650.1"/>
    </source>
</evidence>
<name>A0ABT2AWV3_9ACTN</name>
<proteinExistence type="predicted"/>
<protein>
    <submittedName>
        <fullName evidence="1">Uncharacterized protein</fullName>
    </submittedName>
</protein>
<accession>A0ABT2AWV3</accession>
<sequence>MPAREPPGADPAERHGLHAGLLTEEWQRLAKQRLAAVLGEIFGTPGPGVPTHAVIVRGTRAGHCWRPPTGRSTC</sequence>
<dbReference type="RefSeq" id="WP_258777004.1">
    <property type="nucleotide sequence ID" value="NZ_JANUGP010000003.1"/>
</dbReference>